<dbReference type="AlphaFoldDB" id="A0AAN7BKE8"/>
<feature type="non-terminal residue" evidence="1">
    <location>
        <position position="1"/>
    </location>
</feature>
<reference evidence="1" key="2">
    <citation type="submission" date="2023-05" db="EMBL/GenBank/DDBJ databases">
        <authorList>
            <consortium name="Lawrence Berkeley National Laboratory"/>
            <person name="Steindorff A."/>
            <person name="Hensen N."/>
            <person name="Bonometti L."/>
            <person name="Westerberg I."/>
            <person name="Brannstrom I.O."/>
            <person name="Guillou S."/>
            <person name="Cros-Aarteil S."/>
            <person name="Calhoun S."/>
            <person name="Haridas S."/>
            <person name="Kuo A."/>
            <person name="Mondo S."/>
            <person name="Pangilinan J."/>
            <person name="Riley R."/>
            <person name="Labutti K."/>
            <person name="Andreopoulos B."/>
            <person name="Lipzen A."/>
            <person name="Chen C."/>
            <person name="Yanf M."/>
            <person name="Daum C."/>
            <person name="Ng V."/>
            <person name="Clum A."/>
            <person name="Ohm R."/>
            <person name="Martin F."/>
            <person name="Silar P."/>
            <person name="Natvig D."/>
            <person name="Lalanne C."/>
            <person name="Gautier V."/>
            <person name="Ament-Velasquez S.L."/>
            <person name="Kruys A."/>
            <person name="Hutchinson M.I."/>
            <person name="Powell A.J."/>
            <person name="Barry K."/>
            <person name="Miller A.N."/>
            <person name="Grigoriev I.V."/>
            <person name="Debuchy R."/>
            <person name="Gladieux P."/>
            <person name="Thoren M.H."/>
            <person name="Johannesson H."/>
        </authorList>
    </citation>
    <scope>NUCLEOTIDE SEQUENCE</scope>
    <source>
        <strain evidence="1">CBS 990.96</strain>
    </source>
</reference>
<accession>A0AAN7BKE8</accession>
<comment type="caution">
    <text evidence="1">The sequence shown here is derived from an EMBL/GenBank/DDBJ whole genome shotgun (WGS) entry which is preliminary data.</text>
</comment>
<name>A0AAN7BKE8_9PEZI</name>
<dbReference type="EMBL" id="MU865372">
    <property type="protein sequence ID" value="KAK4225201.1"/>
    <property type="molecule type" value="Genomic_DNA"/>
</dbReference>
<dbReference type="Proteomes" id="UP001301958">
    <property type="component" value="Unassembled WGS sequence"/>
</dbReference>
<evidence type="ECO:0000313" key="1">
    <source>
        <dbReference type="EMBL" id="KAK4225201.1"/>
    </source>
</evidence>
<organism evidence="1 2">
    <name type="scientific">Podospora fimiseda</name>
    <dbReference type="NCBI Taxonomy" id="252190"/>
    <lineage>
        <taxon>Eukaryota</taxon>
        <taxon>Fungi</taxon>
        <taxon>Dikarya</taxon>
        <taxon>Ascomycota</taxon>
        <taxon>Pezizomycotina</taxon>
        <taxon>Sordariomycetes</taxon>
        <taxon>Sordariomycetidae</taxon>
        <taxon>Sordariales</taxon>
        <taxon>Podosporaceae</taxon>
        <taxon>Podospora</taxon>
    </lineage>
</organism>
<keyword evidence="2" id="KW-1185">Reference proteome</keyword>
<protein>
    <submittedName>
        <fullName evidence="1">Uncharacterized protein</fullName>
    </submittedName>
</protein>
<proteinExistence type="predicted"/>
<evidence type="ECO:0000313" key="2">
    <source>
        <dbReference type="Proteomes" id="UP001301958"/>
    </source>
</evidence>
<reference evidence="1" key="1">
    <citation type="journal article" date="2023" name="Mol. Phylogenet. Evol.">
        <title>Genome-scale phylogeny and comparative genomics of the fungal order Sordariales.</title>
        <authorList>
            <person name="Hensen N."/>
            <person name="Bonometti L."/>
            <person name="Westerberg I."/>
            <person name="Brannstrom I.O."/>
            <person name="Guillou S."/>
            <person name="Cros-Aarteil S."/>
            <person name="Calhoun S."/>
            <person name="Haridas S."/>
            <person name="Kuo A."/>
            <person name="Mondo S."/>
            <person name="Pangilinan J."/>
            <person name="Riley R."/>
            <person name="LaButti K."/>
            <person name="Andreopoulos B."/>
            <person name="Lipzen A."/>
            <person name="Chen C."/>
            <person name="Yan M."/>
            <person name="Daum C."/>
            <person name="Ng V."/>
            <person name="Clum A."/>
            <person name="Steindorff A."/>
            <person name="Ohm R.A."/>
            <person name="Martin F."/>
            <person name="Silar P."/>
            <person name="Natvig D.O."/>
            <person name="Lalanne C."/>
            <person name="Gautier V."/>
            <person name="Ament-Velasquez S.L."/>
            <person name="Kruys A."/>
            <person name="Hutchinson M.I."/>
            <person name="Powell A.J."/>
            <person name="Barry K."/>
            <person name="Miller A.N."/>
            <person name="Grigoriev I.V."/>
            <person name="Debuchy R."/>
            <person name="Gladieux P."/>
            <person name="Hiltunen Thoren M."/>
            <person name="Johannesson H."/>
        </authorList>
    </citation>
    <scope>NUCLEOTIDE SEQUENCE</scope>
    <source>
        <strain evidence="1">CBS 990.96</strain>
    </source>
</reference>
<sequence length="228" mass="25688">LEEAPGPPRFRRVWMWTKGSKDKIPEEHKSAIRFFIFKGGDESAHRLAAGKIARIYSAIFLIKKPAVFERNLAEDHNLASKTTIKQLVNQTRGNLLFLRDPGRLPSAKKPEAKPVPSDLARSVGALEVLKRAVEAKKHPTCVVVAGTREGVDLMFERHLNKFPGHFKKLLEVIDFDNPEIVQDKIEEMAQVLLGPNRMFSMLALLREGEDGVELPKLVTVVPLEEKKI</sequence>
<gene>
    <name evidence="1" type="ORF">QBC38DRAFT_483521</name>
</gene>